<proteinExistence type="predicted"/>
<keyword evidence="2" id="KW-1185">Reference proteome</keyword>
<accession>A0A1Q8QEK7</accession>
<comment type="caution">
    <text evidence="1">The sequence shown here is derived from an EMBL/GenBank/DDBJ whole genome shotgun (WGS) entry which is preliminary data.</text>
</comment>
<dbReference type="AlphaFoldDB" id="A0A1Q8QEK7"/>
<organism evidence="1 2">
    <name type="scientific">Desulfosporosinus metallidurans</name>
    <dbReference type="NCBI Taxonomy" id="1888891"/>
    <lineage>
        <taxon>Bacteria</taxon>
        <taxon>Bacillati</taxon>
        <taxon>Bacillota</taxon>
        <taxon>Clostridia</taxon>
        <taxon>Eubacteriales</taxon>
        <taxon>Desulfitobacteriaceae</taxon>
        <taxon>Desulfosporosinus</taxon>
    </lineage>
</organism>
<dbReference type="RefSeq" id="WP_075367444.1">
    <property type="nucleotide sequence ID" value="NZ_MLBF01000099.1"/>
</dbReference>
<sequence length="210" mass="24344">MNAKPVVITHIYFQTAELKQAVTLWVQEHNMLIQELIENLAEKILASNDYSISVDKVYDDTVKAPNLRMVTCGLDYELLERIDVAVKLSNPNEDAKFRSRFINEAIRRYLEPQLIESRFLETTVFLNREQAAKNLKAYRETLGLKPKEFLQKYFDTMISYPQYSLIERSGTGNVDRLIEHLSTVVGLDKMRFYGTTVEFSKYLAEKKGST</sequence>
<name>A0A1Q8QEK7_9FIRM</name>
<protein>
    <submittedName>
        <fullName evidence="1">Uncharacterized protein</fullName>
    </submittedName>
</protein>
<dbReference type="Proteomes" id="UP000186102">
    <property type="component" value="Unassembled WGS sequence"/>
</dbReference>
<evidence type="ECO:0000313" key="1">
    <source>
        <dbReference type="EMBL" id="OLN25789.1"/>
    </source>
</evidence>
<dbReference type="OrthoDB" id="9871907at2"/>
<evidence type="ECO:0000313" key="2">
    <source>
        <dbReference type="Proteomes" id="UP000186102"/>
    </source>
</evidence>
<dbReference type="EMBL" id="MLBF01000099">
    <property type="protein sequence ID" value="OLN25789.1"/>
    <property type="molecule type" value="Genomic_DNA"/>
</dbReference>
<reference evidence="1 2" key="1">
    <citation type="submission" date="2016-09" db="EMBL/GenBank/DDBJ databases">
        <title>Complete genome of Desulfosporosinus sp. OL.</title>
        <authorList>
            <person name="Mardanov A."/>
            <person name="Beletsky A."/>
            <person name="Panova A."/>
            <person name="Karnachuk O."/>
            <person name="Ravin N."/>
        </authorList>
    </citation>
    <scope>NUCLEOTIDE SEQUENCE [LARGE SCALE GENOMIC DNA]</scope>
    <source>
        <strain evidence="1 2">OL</strain>
    </source>
</reference>
<gene>
    <name evidence="1" type="ORF">DSOL_5221</name>
</gene>